<dbReference type="PROSITE" id="PS01180">
    <property type="entry name" value="CUB"/>
    <property type="match status" value="1"/>
</dbReference>
<evidence type="ECO:0000256" key="2">
    <source>
        <dbReference type="PROSITE-ProRule" id="PRU00059"/>
    </source>
</evidence>
<dbReference type="SUPFAM" id="SSF49854">
    <property type="entry name" value="Spermadhesin, CUB domain"/>
    <property type="match status" value="2"/>
</dbReference>
<dbReference type="Gene3D" id="2.60.120.290">
    <property type="entry name" value="Spermadhesin, CUB domain"/>
    <property type="match status" value="2"/>
</dbReference>
<feature type="domain" description="CUB" evidence="3">
    <location>
        <begin position="111"/>
        <end position="229"/>
    </location>
</feature>
<dbReference type="Pfam" id="PF00431">
    <property type="entry name" value="CUB"/>
    <property type="match status" value="1"/>
</dbReference>
<gene>
    <name evidence="4" type="ORF">L9F63_019622</name>
</gene>
<dbReference type="CDD" id="cd00041">
    <property type="entry name" value="CUB"/>
    <property type="match status" value="1"/>
</dbReference>
<reference evidence="4" key="1">
    <citation type="journal article" date="2023" name="IScience">
        <title>Live-bearing cockroach genome reveals convergent evolutionary mechanisms linked to viviparity in insects and beyond.</title>
        <authorList>
            <person name="Fouks B."/>
            <person name="Harrison M.C."/>
            <person name="Mikhailova A.A."/>
            <person name="Marchal E."/>
            <person name="English S."/>
            <person name="Carruthers M."/>
            <person name="Jennings E.C."/>
            <person name="Chiamaka E.L."/>
            <person name="Frigard R.A."/>
            <person name="Pippel M."/>
            <person name="Attardo G.M."/>
            <person name="Benoit J.B."/>
            <person name="Bornberg-Bauer E."/>
            <person name="Tobe S.S."/>
        </authorList>
    </citation>
    <scope>NUCLEOTIDE SEQUENCE</scope>
    <source>
        <strain evidence="4">Stay&amp;Tobe</strain>
    </source>
</reference>
<dbReference type="SMART" id="SM00042">
    <property type="entry name" value="CUB"/>
    <property type="match status" value="1"/>
</dbReference>
<dbReference type="AlphaFoldDB" id="A0AAD7ZTW7"/>
<protein>
    <recommendedName>
        <fullName evidence="3">CUB domain-containing protein</fullName>
    </recommendedName>
</protein>
<dbReference type="InterPro" id="IPR035914">
    <property type="entry name" value="Sperma_CUB_dom_sf"/>
</dbReference>
<evidence type="ECO:0000256" key="1">
    <source>
        <dbReference type="ARBA" id="ARBA00023157"/>
    </source>
</evidence>
<evidence type="ECO:0000313" key="4">
    <source>
        <dbReference type="EMBL" id="KAJ9586789.1"/>
    </source>
</evidence>
<comment type="caution">
    <text evidence="4">The sequence shown here is derived from an EMBL/GenBank/DDBJ whole genome shotgun (WGS) entry which is preliminary data.</text>
</comment>
<evidence type="ECO:0000259" key="3">
    <source>
        <dbReference type="PROSITE" id="PS01180"/>
    </source>
</evidence>
<dbReference type="InterPro" id="IPR053207">
    <property type="entry name" value="Non-NMDA_GluR_Accessory"/>
</dbReference>
<reference evidence="4" key="2">
    <citation type="submission" date="2023-05" db="EMBL/GenBank/DDBJ databases">
        <authorList>
            <person name="Fouks B."/>
        </authorList>
    </citation>
    <scope>NUCLEOTIDE SEQUENCE</scope>
    <source>
        <strain evidence="4">Stay&amp;Tobe</strain>
        <tissue evidence="4">Testes</tissue>
    </source>
</reference>
<proteinExistence type="predicted"/>
<dbReference type="GO" id="GO:0005886">
    <property type="term" value="C:plasma membrane"/>
    <property type="evidence" value="ECO:0007669"/>
    <property type="project" value="TreeGrafter"/>
</dbReference>
<keyword evidence="5" id="KW-1185">Reference proteome</keyword>
<dbReference type="FunFam" id="2.60.120.290:FF:000058">
    <property type="entry name" value="CUB domaincontaining protein"/>
    <property type="match status" value="1"/>
</dbReference>
<name>A0AAD7ZTW7_DIPPU</name>
<dbReference type="EMBL" id="JASPKZ010006841">
    <property type="protein sequence ID" value="KAJ9586789.1"/>
    <property type="molecule type" value="Genomic_DNA"/>
</dbReference>
<comment type="caution">
    <text evidence="2">Lacks conserved residue(s) required for the propagation of feature annotation.</text>
</comment>
<feature type="non-terminal residue" evidence="4">
    <location>
        <position position="241"/>
    </location>
</feature>
<dbReference type="Proteomes" id="UP001233999">
    <property type="component" value="Unassembled WGS sequence"/>
</dbReference>
<accession>A0AAD7ZTW7</accession>
<organism evidence="4 5">
    <name type="scientific">Diploptera punctata</name>
    <name type="common">Pacific beetle cockroach</name>
    <dbReference type="NCBI Taxonomy" id="6984"/>
    <lineage>
        <taxon>Eukaryota</taxon>
        <taxon>Metazoa</taxon>
        <taxon>Ecdysozoa</taxon>
        <taxon>Arthropoda</taxon>
        <taxon>Hexapoda</taxon>
        <taxon>Insecta</taxon>
        <taxon>Pterygota</taxon>
        <taxon>Neoptera</taxon>
        <taxon>Polyneoptera</taxon>
        <taxon>Dictyoptera</taxon>
        <taxon>Blattodea</taxon>
        <taxon>Blaberoidea</taxon>
        <taxon>Blaberidae</taxon>
        <taxon>Diplopterinae</taxon>
        <taxon>Diploptera</taxon>
    </lineage>
</organism>
<evidence type="ECO:0000313" key="5">
    <source>
        <dbReference type="Proteomes" id="UP001233999"/>
    </source>
</evidence>
<sequence>LPRILQNSIRPTLSRHSLRIISTFSTPGLYSVASSFHIHRAILRMTCSYIAMLHSFCASTVPKPLMSNGPKLMLEFRGVYSSRYSRGFKATYSFTENFGITTGRQLAEYPCAFVFNSSDAKNGTFASPNFPGFYPRDTECHYFFHGSRTEKVHLHFTYFDVEGISPCEAISASDYVEFSNFMAHDRKYSRKCGQLKEFDIESDRKFFRVTFRSNDRLDGTDGDAVLSLLLFMALLLFTTRG</sequence>
<dbReference type="InterPro" id="IPR000859">
    <property type="entry name" value="CUB_dom"/>
</dbReference>
<dbReference type="PANTHER" id="PTHR47537:SF2">
    <property type="entry name" value="CUBILIN"/>
    <property type="match status" value="1"/>
</dbReference>
<dbReference type="PANTHER" id="PTHR47537">
    <property type="entry name" value="CUBILIN"/>
    <property type="match status" value="1"/>
</dbReference>
<keyword evidence="1" id="KW-1015">Disulfide bond</keyword>